<evidence type="ECO:0000313" key="1">
    <source>
        <dbReference type="EMBL" id="TFY51008.1"/>
    </source>
</evidence>
<sequence>MADILDFLDIPVNKDHVHRILADVILDCSPHTSLMTVGVDLLLRSAHTIFKDDTGAGVLVHGRDEQEESVFEVAGVLVQHTLPPILSRNQIPKEKPYLASQSVTIAGLGAECFLASIHAVCNIHTMFSTRYRNLLPFSMETGPSGPFLSFASWYVTTLKATDRRTGLPFGKAMDPRGVLQEALERKGVHTEDNQVLYFEGLHGERPRQWSFKPCSPDIFAVGQVVQLQVAFGVVPCCGGGKFQMVANNVPVPRMRPLRACGIRRRAGYGLQEPFTYQGEVPGGSYETCSSTGK</sequence>
<gene>
    <name evidence="1" type="ORF">EVG20_g11212</name>
</gene>
<comment type="caution">
    <text evidence="1">The sequence shown here is derived from an EMBL/GenBank/DDBJ whole genome shotgun (WGS) entry which is preliminary data.</text>
</comment>
<accession>A0A4Y9XMM3</accession>
<dbReference type="EMBL" id="SEOQ01001637">
    <property type="protein sequence ID" value="TFY51008.1"/>
    <property type="molecule type" value="Genomic_DNA"/>
</dbReference>
<dbReference type="Proteomes" id="UP000298327">
    <property type="component" value="Unassembled WGS sequence"/>
</dbReference>
<keyword evidence="2" id="KW-1185">Reference proteome</keyword>
<proteinExistence type="predicted"/>
<dbReference type="OrthoDB" id="3269456at2759"/>
<dbReference type="AlphaFoldDB" id="A0A4Y9XMM3"/>
<organism evidence="1 2">
    <name type="scientific">Dentipellis fragilis</name>
    <dbReference type="NCBI Taxonomy" id="205917"/>
    <lineage>
        <taxon>Eukaryota</taxon>
        <taxon>Fungi</taxon>
        <taxon>Dikarya</taxon>
        <taxon>Basidiomycota</taxon>
        <taxon>Agaricomycotina</taxon>
        <taxon>Agaricomycetes</taxon>
        <taxon>Russulales</taxon>
        <taxon>Hericiaceae</taxon>
        <taxon>Dentipellis</taxon>
    </lineage>
</organism>
<evidence type="ECO:0000313" key="2">
    <source>
        <dbReference type="Proteomes" id="UP000298327"/>
    </source>
</evidence>
<reference evidence="1 2" key="1">
    <citation type="submission" date="2019-02" db="EMBL/GenBank/DDBJ databases">
        <title>Genome sequencing of the rare red list fungi Dentipellis fragilis.</title>
        <authorList>
            <person name="Buettner E."/>
            <person name="Kellner H."/>
        </authorList>
    </citation>
    <scope>NUCLEOTIDE SEQUENCE [LARGE SCALE GENOMIC DNA]</scope>
    <source>
        <strain evidence="1 2">DSM 105465</strain>
    </source>
</reference>
<name>A0A4Y9XMM3_9AGAM</name>
<protein>
    <submittedName>
        <fullName evidence="1">Uncharacterized protein</fullName>
    </submittedName>
</protein>